<dbReference type="GO" id="GO:0000287">
    <property type="term" value="F:magnesium ion binding"/>
    <property type="evidence" value="ECO:0007669"/>
    <property type="project" value="UniProtKB-UniRule"/>
</dbReference>
<keyword evidence="3 15" id="KW-0515">Mutator protein</keyword>
<protein>
    <recommendedName>
        <fullName evidence="15">DNA polymerase IV</fullName>
        <shortName evidence="15">Pol IV</shortName>
        <ecNumber evidence="15">2.7.7.7</ecNumber>
    </recommendedName>
</protein>
<evidence type="ECO:0000256" key="8">
    <source>
        <dbReference type="ARBA" id="ARBA00022723"/>
    </source>
</evidence>
<dbReference type="Pfam" id="PF00817">
    <property type="entry name" value="IMS"/>
    <property type="match status" value="1"/>
</dbReference>
<keyword evidence="5 15" id="KW-0808">Transferase</keyword>
<evidence type="ECO:0000256" key="15">
    <source>
        <dbReference type="HAMAP-Rule" id="MF_01113"/>
    </source>
</evidence>
<evidence type="ECO:0000256" key="5">
    <source>
        <dbReference type="ARBA" id="ARBA00022679"/>
    </source>
</evidence>
<dbReference type="InterPro" id="IPR043128">
    <property type="entry name" value="Rev_trsase/Diguanyl_cyclase"/>
</dbReference>
<accession>A0A1G2C8B1</accession>
<keyword evidence="12 15" id="KW-0238">DNA-binding</keyword>
<dbReference type="Gene3D" id="1.10.150.20">
    <property type="entry name" value="5' to 3' exonuclease, C-terminal subdomain"/>
    <property type="match status" value="1"/>
</dbReference>
<dbReference type="GO" id="GO:0042276">
    <property type="term" value="P:error-prone translesion synthesis"/>
    <property type="evidence" value="ECO:0007669"/>
    <property type="project" value="TreeGrafter"/>
</dbReference>
<dbReference type="EMBL" id="MHKV01000004">
    <property type="protein sequence ID" value="OGY97634.1"/>
    <property type="molecule type" value="Genomic_DNA"/>
</dbReference>
<keyword evidence="8 15" id="KW-0479">Metal-binding</keyword>
<dbReference type="InterPro" id="IPR053848">
    <property type="entry name" value="IMS_HHH_1"/>
</dbReference>
<dbReference type="InterPro" id="IPR036775">
    <property type="entry name" value="DNA_pol_Y-fam_lit_finger_sf"/>
</dbReference>
<keyword evidence="10 15" id="KW-0460">Magnesium</keyword>
<evidence type="ECO:0000256" key="12">
    <source>
        <dbReference type="ARBA" id="ARBA00023125"/>
    </source>
</evidence>
<dbReference type="NCBIfam" id="NF002677">
    <property type="entry name" value="PRK02406.1"/>
    <property type="match status" value="1"/>
</dbReference>
<keyword evidence="6 15" id="KW-0548">Nucleotidyltransferase</keyword>
<dbReference type="GO" id="GO:0005737">
    <property type="term" value="C:cytoplasm"/>
    <property type="evidence" value="ECO:0007669"/>
    <property type="project" value="UniProtKB-SubCell"/>
</dbReference>
<feature type="active site" evidence="15">
    <location>
        <position position="115"/>
    </location>
</feature>
<dbReference type="GO" id="GO:0006281">
    <property type="term" value="P:DNA repair"/>
    <property type="evidence" value="ECO:0007669"/>
    <property type="project" value="UniProtKB-UniRule"/>
</dbReference>
<keyword evidence="11 15" id="KW-0239">DNA-directed DNA polymerase</keyword>
<reference evidence="17 18" key="1">
    <citation type="journal article" date="2016" name="Nat. Commun.">
        <title>Thousands of microbial genomes shed light on interconnected biogeochemical processes in an aquifer system.</title>
        <authorList>
            <person name="Anantharaman K."/>
            <person name="Brown C.T."/>
            <person name="Hug L.A."/>
            <person name="Sharon I."/>
            <person name="Castelle C.J."/>
            <person name="Probst A.J."/>
            <person name="Thomas B.C."/>
            <person name="Singh A."/>
            <person name="Wilkins M.J."/>
            <person name="Karaoz U."/>
            <person name="Brodie E.L."/>
            <person name="Williams K.H."/>
            <person name="Hubbard S.S."/>
            <person name="Banfield J.F."/>
        </authorList>
    </citation>
    <scope>NUCLEOTIDE SEQUENCE [LARGE SCALE GENOMIC DNA]</scope>
</reference>
<evidence type="ECO:0000256" key="1">
    <source>
        <dbReference type="ARBA" id="ARBA00004496"/>
    </source>
</evidence>
<dbReference type="Pfam" id="PF11799">
    <property type="entry name" value="IMS_C"/>
    <property type="match status" value="1"/>
</dbReference>
<dbReference type="InterPro" id="IPR050116">
    <property type="entry name" value="DNA_polymerase-Y"/>
</dbReference>
<organism evidence="17 18">
    <name type="scientific">Candidatus Liptonbacteria bacterium GWC1_60_9</name>
    <dbReference type="NCBI Taxonomy" id="1798645"/>
    <lineage>
        <taxon>Bacteria</taxon>
        <taxon>Candidatus Liptoniibacteriota</taxon>
    </lineage>
</organism>
<keyword evidence="4 15" id="KW-0963">Cytoplasm</keyword>
<comment type="catalytic activity">
    <reaction evidence="14 15">
        <text>DNA(n) + a 2'-deoxyribonucleoside 5'-triphosphate = DNA(n+1) + diphosphate</text>
        <dbReference type="Rhea" id="RHEA:22508"/>
        <dbReference type="Rhea" id="RHEA-COMP:17339"/>
        <dbReference type="Rhea" id="RHEA-COMP:17340"/>
        <dbReference type="ChEBI" id="CHEBI:33019"/>
        <dbReference type="ChEBI" id="CHEBI:61560"/>
        <dbReference type="ChEBI" id="CHEBI:173112"/>
        <dbReference type="EC" id="2.7.7.7"/>
    </reaction>
</comment>
<evidence type="ECO:0000313" key="17">
    <source>
        <dbReference type="EMBL" id="OGY97634.1"/>
    </source>
</evidence>
<evidence type="ECO:0000256" key="7">
    <source>
        <dbReference type="ARBA" id="ARBA00022705"/>
    </source>
</evidence>
<keyword evidence="13 15" id="KW-0234">DNA repair</keyword>
<feature type="site" description="Substrate discrimination" evidence="15">
    <location>
        <position position="13"/>
    </location>
</feature>
<evidence type="ECO:0000313" key="18">
    <source>
        <dbReference type="Proteomes" id="UP000176349"/>
    </source>
</evidence>
<keyword evidence="9 15" id="KW-0227">DNA damage</keyword>
<name>A0A1G2C8B1_9BACT</name>
<dbReference type="SUPFAM" id="SSF56672">
    <property type="entry name" value="DNA/RNA polymerases"/>
    <property type="match status" value="1"/>
</dbReference>
<evidence type="ECO:0000259" key="16">
    <source>
        <dbReference type="PROSITE" id="PS50173"/>
    </source>
</evidence>
<proteinExistence type="inferred from homology"/>
<comment type="similarity">
    <text evidence="2 15">Belongs to the DNA polymerase type-Y family.</text>
</comment>
<dbReference type="PROSITE" id="PS50173">
    <property type="entry name" value="UMUC"/>
    <property type="match status" value="1"/>
</dbReference>
<evidence type="ECO:0000256" key="10">
    <source>
        <dbReference type="ARBA" id="ARBA00022842"/>
    </source>
</evidence>
<dbReference type="EC" id="2.7.7.7" evidence="15"/>
<dbReference type="PANTHER" id="PTHR11076:SF33">
    <property type="entry name" value="DNA POLYMERASE KAPPA"/>
    <property type="match status" value="1"/>
</dbReference>
<dbReference type="InterPro" id="IPR043502">
    <property type="entry name" value="DNA/RNA_pol_sf"/>
</dbReference>
<sequence length="362" mass="40275">MRIILHIDMDAFFAAVEERNRPRLKGLPIVVGADPKGGNGRGVVSTANYKAREYGIHSAMPISEAWRRAKKAETEGKPRAVFIGGSFGEYDKVSRAIMGHVRASGQGFEQTSIDEAYLDVSRLGNYEAAIALAKKIKARIRRTQKLTCSVGIAPNKMVAKIASDMQKPNGLTVVRPAEVQRVLDPLPVRKIPGIGPKAEVELTTMGVRTVRDMRELPKTELLERFGKWGEGMWESARGIDESELVEEHEAKSVGAQETLEEDTLNSNTLVQLLSKLAKDVYTEASGGDVPFRTVAITVRFADFETKTRAHTVLGKIKSEKEFAGEALKLFLPFLDKRENPKRKNIRLMGVRAEHFLHQRPLF</sequence>
<dbReference type="Proteomes" id="UP000176349">
    <property type="component" value="Unassembled WGS sequence"/>
</dbReference>
<comment type="subcellular location">
    <subcellularLocation>
        <location evidence="1 15">Cytoplasm</location>
    </subcellularLocation>
</comment>
<dbReference type="GO" id="GO:0003887">
    <property type="term" value="F:DNA-directed DNA polymerase activity"/>
    <property type="evidence" value="ECO:0007669"/>
    <property type="project" value="UniProtKB-UniRule"/>
</dbReference>
<dbReference type="SUPFAM" id="SSF100879">
    <property type="entry name" value="Lesion bypass DNA polymerase (Y-family), little finger domain"/>
    <property type="match status" value="1"/>
</dbReference>
<dbReference type="CDD" id="cd03586">
    <property type="entry name" value="PolY_Pol_IV_kappa"/>
    <property type="match status" value="1"/>
</dbReference>
<evidence type="ECO:0000256" key="9">
    <source>
        <dbReference type="ARBA" id="ARBA00022763"/>
    </source>
</evidence>
<evidence type="ECO:0000256" key="11">
    <source>
        <dbReference type="ARBA" id="ARBA00022932"/>
    </source>
</evidence>
<comment type="function">
    <text evidence="15">Poorly processive, error-prone DNA polymerase involved in untargeted mutagenesis. Copies undamaged DNA at stalled replication forks, which arise in vivo from mismatched or misaligned primer ends. These misaligned primers can be extended by PolIV. Exhibits no 3'-5' exonuclease (proofreading) activity. May be involved in translesional synthesis, in conjunction with the beta clamp from PolIII.</text>
</comment>
<dbReference type="InterPro" id="IPR022880">
    <property type="entry name" value="DNApol_IV"/>
</dbReference>
<dbReference type="AlphaFoldDB" id="A0A1G2C8B1"/>
<comment type="subunit">
    <text evidence="15">Monomer.</text>
</comment>
<evidence type="ECO:0000256" key="13">
    <source>
        <dbReference type="ARBA" id="ARBA00023204"/>
    </source>
</evidence>
<evidence type="ECO:0000256" key="14">
    <source>
        <dbReference type="ARBA" id="ARBA00049244"/>
    </source>
</evidence>
<dbReference type="Gene3D" id="3.40.1170.60">
    <property type="match status" value="1"/>
</dbReference>
<evidence type="ECO:0000256" key="4">
    <source>
        <dbReference type="ARBA" id="ARBA00022490"/>
    </source>
</evidence>
<comment type="caution">
    <text evidence="17">The sequence shown here is derived from an EMBL/GenBank/DDBJ whole genome shotgun (WGS) entry which is preliminary data.</text>
</comment>
<feature type="binding site" evidence="15">
    <location>
        <position position="114"/>
    </location>
    <ligand>
        <name>Mg(2+)</name>
        <dbReference type="ChEBI" id="CHEBI:18420"/>
    </ligand>
</feature>
<evidence type="ECO:0000256" key="2">
    <source>
        <dbReference type="ARBA" id="ARBA00010945"/>
    </source>
</evidence>
<comment type="cofactor">
    <cofactor evidence="15">
        <name>Mg(2+)</name>
        <dbReference type="ChEBI" id="CHEBI:18420"/>
    </cofactor>
    <text evidence="15">Binds 2 magnesium ions per subunit.</text>
</comment>
<dbReference type="GO" id="GO:0006261">
    <property type="term" value="P:DNA-templated DNA replication"/>
    <property type="evidence" value="ECO:0007669"/>
    <property type="project" value="UniProtKB-UniRule"/>
</dbReference>
<dbReference type="PANTHER" id="PTHR11076">
    <property type="entry name" value="DNA REPAIR POLYMERASE UMUC / TRANSFERASE FAMILY MEMBER"/>
    <property type="match status" value="1"/>
</dbReference>
<dbReference type="Gene3D" id="3.30.70.270">
    <property type="match status" value="1"/>
</dbReference>
<feature type="binding site" evidence="15">
    <location>
        <position position="8"/>
    </location>
    <ligand>
        <name>Mg(2+)</name>
        <dbReference type="ChEBI" id="CHEBI:18420"/>
    </ligand>
</feature>
<evidence type="ECO:0000256" key="6">
    <source>
        <dbReference type="ARBA" id="ARBA00022695"/>
    </source>
</evidence>
<evidence type="ECO:0000256" key="3">
    <source>
        <dbReference type="ARBA" id="ARBA00022457"/>
    </source>
</evidence>
<dbReference type="HAMAP" id="MF_01113">
    <property type="entry name" value="DNApol_IV"/>
    <property type="match status" value="1"/>
</dbReference>
<dbReference type="GO" id="GO:0003684">
    <property type="term" value="F:damaged DNA binding"/>
    <property type="evidence" value="ECO:0007669"/>
    <property type="project" value="InterPro"/>
</dbReference>
<dbReference type="Pfam" id="PF21999">
    <property type="entry name" value="IMS_HHH_1"/>
    <property type="match status" value="1"/>
</dbReference>
<dbReference type="InterPro" id="IPR017961">
    <property type="entry name" value="DNA_pol_Y-fam_little_finger"/>
</dbReference>
<gene>
    <name evidence="15" type="primary">dinB</name>
    <name evidence="17" type="ORF">A2128_00445</name>
</gene>
<dbReference type="Gene3D" id="3.30.1490.100">
    <property type="entry name" value="DNA polymerase, Y-family, little finger domain"/>
    <property type="match status" value="1"/>
</dbReference>
<feature type="domain" description="UmuC" evidence="16">
    <location>
        <begin position="4"/>
        <end position="195"/>
    </location>
</feature>
<keyword evidence="7 15" id="KW-0235">DNA replication</keyword>
<dbReference type="InterPro" id="IPR001126">
    <property type="entry name" value="UmuC"/>
</dbReference>